<dbReference type="GO" id="GO:0016765">
    <property type="term" value="F:transferase activity, transferring alkyl or aryl (other than methyl) groups"/>
    <property type="evidence" value="ECO:0007669"/>
    <property type="project" value="InterPro"/>
</dbReference>
<reference evidence="7 8" key="1">
    <citation type="journal article" date="2016" name="J. Zhejiang Univ. Sci. B">
        <title>Antibiotic resistance mechanisms of Myroides sp.</title>
        <authorList>
            <person name="Hu S."/>
            <person name="Yuan S."/>
            <person name="Qu H."/>
            <person name="Jiang T."/>
            <person name="Zhou Y."/>
            <person name="Wang M."/>
            <person name="Ming D."/>
        </authorList>
    </citation>
    <scope>NUCLEOTIDE SEQUENCE [LARGE SCALE GENOMIC DNA]</scope>
    <source>
        <strain evidence="7 8">PR63039</strain>
    </source>
</reference>
<proteinExistence type="predicted"/>
<evidence type="ECO:0000313" key="7">
    <source>
        <dbReference type="EMBL" id="ALU26006.1"/>
    </source>
</evidence>
<evidence type="ECO:0000256" key="3">
    <source>
        <dbReference type="ARBA" id="ARBA00022692"/>
    </source>
</evidence>
<evidence type="ECO:0000313" key="8">
    <source>
        <dbReference type="Proteomes" id="UP000069030"/>
    </source>
</evidence>
<evidence type="ECO:0000256" key="6">
    <source>
        <dbReference type="SAM" id="Phobius"/>
    </source>
</evidence>
<feature type="transmembrane region" description="Helical" evidence="6">
    <location>
        <begin position="168"/>
        <end position="186"/>
    </location>
</feature>
<feature type="transmembrane region" description="Helical" evidence="6">
    <location>
        <begin position="103"/>
        <end position="136"/>
    </location>
</feature>
<dbReference type="EMBL" id="CP013690">
    <property type="protein sequence ID" value="ALU26006.1"/>
    <property type="molecule type" value="Genomic_DNA"/>
</dbReference>
<name>A0AAI8C4P5_9FLAO</name>
<evidence type="ECO:0000256" key="1">
    <source>
        <dbReference type="ARBA" id="ARBA00004141"/>
    </source>
</evidence>
<feature type="transmembrane region" description="Helical" evidence="6">
    <location>
        <begin position="273"/>
        <end position="291"/>
    </location>
</feature>
<feature type="transmembrane region" description="Helical" evidence="6">
    <location>
        <begin position="215"/>
        <end position="234"/>
    </location>
</feature>
<protein>
    <submittedName>
        <fullName evidence="7">Ubiquinone biosynthesis protein UbiA</fullName>
    </submittedName>
</protein>
<dbReference type="PANTHER" id="PTHR42723:SF1">
    <property type="entry name" value="CHLOROPHYLL SYNTHASE, CHLOROPLASTIC"/>
    <property type="match status" value="1"/>
</dbReference>
<dbReference type="InterPro" id="IPR050475">
    <property type="entry name" value="Prenyltransferase_related"/>
</dbReference>
<dbReference type="Pfam" id="PF01040">
    <property type="entry name" value="UbiA"/>
    <property type="match status" value="1"/>
</dbReference>
<accession>A0AAI8C4P5</accession>
<sequence length="307" mass="35613">MLSRKNKLLLAKIFSLFSVVRGYNIFIIVLAQYLASIFIFAPELRALDVILDWKLFLIIFGSSLAIAGGYIINNFYDAEKDLINRPIKSMLDRLVSQATKLRVYFALNFLAVGIVFPVSWHVSAFFSAYIFLLWFYSHKLKKYPIIGNLTASLLAILPFFSILMHFRFYYPSIFIHAAFLYLVILIRELIKDMENIKGDFANDYQTIPVRFGDRVAKEVITVVTVLTLIPIYFLVNKENLGYMVYYFYLSIIVLIMFLYRLWTSKEIEQYHSLHVSLKLLILLGVFSIMLIDPDVVISGKVLLEETL</sequence>
<organism evidence="7 8">
    <name type="scientific">Myroides odoratimimus</name>
    <dbReference type="NCBI Taxonomy" id="76832"/>
    <lineage>
        <taxon>Bacteria</taxon>
        <taxon>Pseudomonadati</taxon>
        <taxon>Bacteroidota</taxon>
        <taxon>Flavobacteriia</taxon>
        <taxon>Flavobacteriales</taxon>
        <taxon>Flavobacteriaceae</taxon>
        <taxon>Myroides</taxon>
    </lineage>
</organism>
<dbReference type="AlphaFoldDB" id="A0AAI8C4P5"/>
<dbReference type="GO" id="GO:0016020">
    <property type="term" value="C:membrane"/>
    <property type="evidence" value="ECO:0007669"/>
    <property type="project" value="UniProtKB-SubCell"/>
</dbReference>
<evidence type="ECO:0000256" key="5">
    <source>
        <dbReference type="ARBA" id="ARBA00023136"/>
    </source>
</evidence>
<feature type="transmembrane region" description="Helical" evidence="6">
    <location>
        <begin position="240"/>
        <end position="261"/>
    </location>
</feature>
<dbReference type="InterPro" id="IPR000537">
    <property type="entry name" value="UbiA_prenyltransferase"/>
</dbReference>
<keyword evidence="4 6" id="KW-1133">Transmembrane helix</keyword>
<evidence type="ECO:0000256" key="2">
    <source>
        <dbReference type="ARBA" id="ARBA00022475"/>
    </source>
</evidence>
<keyword evidence="2" id="KW-1003">Cell membrane</keyword>
<gene>
    <name evidence="7" type="ORF">AS202_07545</name>
</gene>
<dbReference type="Gene3D" id="1.10.357.140">
    <property type="entry name" value="UbiA prenyltransferase"/>
    <property type="match status" value="1"/>
</dbReference>
<keyword evidence="5 6" id="KW-0472">Membrane</keyword>
<keyword evidence="7" id="KW-0830">Ubiquinone</keyword>
<feature type="transmembrane region" description="Helical" evidence="6">
    <location>
        <begin position="143"/>
        <end position="162"/>
    </location>
</feature>
<keyword evidence="3 6" id="KW-0812">Transmembrane</keyword>
<evidence type="ECO:0000256" key="4">
    <source>
        <dbReference type="ARBA" id="ARBA00022989"/>
    </source>
</evidence>
<dbReference type="InterPro" id="IPR044878">
    <property type="entry name" value="UbiA_sf"/>
</dbReference>
<dbReference type="Gene3D" id="1.20.120.1780">
    <property type="entry name" value="UbiA prenyltransferase"/>
    <property type="match status" value="1"/>
</dbReference>
<dbReference type="KEGG" id="mod:AS202_07545"/>
<comment type="subcellular location">
    <subcellularLocation>
        <location evidence="1">Membrane</location>
        <topology evidence="1">Multi-pass membrane protein</topology>
    </subcellularLocation>
</comment>
<feature type="transmembrane region" description="Helical" evidence="6">
    <location>
        <begin position="53"/>
        <end position="72"/>
    </location>
</feature>
<dbReference type="Proteomes" id="UP000069030">
    <property type="component" value="Chromosome"/>
</dbReference>
<feature type="transmembrane region" description="Helical" evidence="6">
    <location>
        <begin position="20"/>
        <end position="41"/>
    </location>
</feature>
<dbReference type="CDD" id="cd13961">
    <property type="entry name" value="PT_UbiA_DGGGPS"/>
    <property type="match status" value="1"/>
</dbReference>
<dbReference type="PANTHER" id="PTHR42723">
    <property type="entry name" value="CHLOROPHYLL SYNTHASE"/>
    <property type="match status" value="1"/>
</dbReference>
<dbReference type="RefSeq" id="WP_006262724.1">
    <property type="nucleotide sequence ID" value="NZ_CP013690.1"/>
</dbReference>